<protein>
    <recommendedName>
        <fullName evidence="6">33 kDa chaperonin</fullName>
    </recommendedName>
    <alternativeName>
        <fullName evidence="6">Heat shock protein 33 homolog</fullName>
        <shortName evidence="6">HSP33</shortName>
    </alternativeName>
</protein>
<feature type="disulfide bond" description="Redox-active" evidence="6">
    <location>
        <begin position="269"/>
        <end position="272"/>
    </location>
</feature>
<comment type="caution">
    <text evidence="7">The sequence shown here is derived from an EMBL/GenBank/DDBJ whole genome shotgun (WGS) entry which is preliminary data.</text>
</comment>
<reference evidence="7" key="2">
    <citation type="journal article" date="2021" name="PeerJ">
        <title>Extensive microbial diversity within the chicken gut microbiome revealed by metagenomics and culture.</title>
        <authorList>
            <person name="Gilroy R."/>
            <person name="Ravi A."/>
            <person name="Getino M."/>
            <person name="Pursley I."/>
            <person name="Horton D.L."/>
            <person name="Alikhan N.F."/>
            <person name="Baker D."/>
            <person name="Gharbi K."/>
            <person name="Hall N."/>
            <person name="Watson M."/>
            <person name="Adriaenssens E.M."/>
            <person name="Foster-Nyarko E."/>
            <person name="Jarju S."/>
            <person name="Secka A."/>
            <person name="Antonio M."/>
            <person name="Oren A."/>
            <person name="Chaudhuri R.R."/>
            <person name="La Ragione R."/>
            <person name="Hildebrand F."/>
            <person name="Pallen M.J."/>
        </authorList>
    </citation>
    <scope>NUCLEOTIDE SEQUENCE</scope>
    <source>
        <strain evidence="7">ChiBcolR7-354</strain>
    </source>
</reference>
<dbReference type="EMBL" id="DVGA01000037">
    <property type="protein sequence ID" value="HIQ78303.1"/>
    <property type="molecule type" value="Genomic_DNA"/>
</dbReference>
<evidence type="ECO:0000256" key="5">
    <source>
        <dbReference type="ARBA" id="ARBA00023284"/>
    </source>
</evidence>
<dbReference type="PIRSF" id="PIRSF005261">
    <property type="entry name" value="Heat_shock_Hsp33"/>
    <property type="match status" value="1"/>
</dbReference>
<comment type="subcellular location">
    <subcellularLocation>
        <location evidence="6">Cytoplasm</location>
    </subcellularLocation>
</comment>
<dbReference type="NCBIfam" id="NF001033">
    <property type="entry name" value="PRK00114.1"/>
    <property type="match status" value="1"/>
</dbReference>
<dbReference type="Proteomes" id="UP000824262">
    <property type="component" value="Unassembled WGS sequence"/>
</dbReference>
<keyword evidence="4 6" id="KW-0143">Chaperone</keyword>
<name>A0A9D0ZCY2_9FIRM</name>
<dbReference type="PANTHER" id="PTHR30111">
    <property type="entry name" value="33 KDA CHAPERONIN"/>
    <property type="match status" value="1"/>
</dbReference>
<evidence type="ECO:0000313" key="8">
    <source>
        <dbReference type="Proteomes" id="UP000824262"/>
    </source>
</evidence>
<dbReference type="GO" id="GO:0005737">
    <property type="term" value="C:cytoplasm"/>
    <property type="evidence" value="ECO:0007669"/>
    <property type="project" value="UniProtKB-SubCell"/>
</dbReference>
<evidence type="ECO:0000256" key="6">
    <source>
        <dbReference type="HAMAP-Rule" id="MF_00117"/>
    </source>
</evidence>
<dbReference type="InterPro" id="IPR016154">
    <property type="entry name" value="Heat_shock_Hsp33_C"/>
</dbReference>
<dbReference type="CDD" id="cd00498">
    <property type="entry name" value="Hsp33"/>
    <property type="match status" value="1"/>
</dbReference>
<organism evidence="7 8">
    <name type="scientific">Candidatus Scatomorpha intestinavium</name>
    <dbReference type="NCBI Taxonomy" id="2840922"/>
    <lineage>
        <taxon>Bacteria</taxon>
        <taxon>Bacillati</taxon>
        <taxon>Bacillota</taxon>
        <taxon>Clostridia</taxon>
        <taxon>Eubacteriales</taxon>
        <taxon>Candidatus Scatomorpha</taxon>
    </lineage>
</organism>
<gene>
    <name evidence="6 7" type="primary">hslO</name>
    <name evidence="7" type="ORF">IAB77_03495</name>
</gene>
<dbReference type="GO" id="GO:0051082">
    <property type="term" value="F:unfolded protein binding"/>
    <property type="evidence" value="ECO:0007669"/>
    <property type="project" value="UniProtKB-UniRule"/>
</dbReference>
<reference evidence="7" key="1">
    <citation type="submission" date="2020-10" db="EMBL/GenBank/DDBJ databases">
        <authorList>
            <person name="Gilroy R."/>
        </authorList>
    </citation>
    <scope>NUCLEOTIDE SEQUENCE</scope>
    <source>
        <strain evidence="7">ChiBcolR7-354</strain>
    </source>
</reference>
<accession>A0A9D0ZCY2</accession>
<dbReference type="InterPro" id="IPR016153">
    <property type="entry name" value="Heat_shock_Hsp33_N"/>
</dbReference>
<dbReference type="InterPro" id="IPR000397">
    <property type="entry name" value="Heat_shock_Hsp33"/>
</dbReference>
<dbReference type="SUPFAM" id="SSF118352">
    <property type="entry name" value="HSP33 redox switch-like"/>
    <property type="match status" value="1"/>
</dbReference>
<dbReference type="GO" id="GO:0042026">
    <property type="term" value="P:protein refolding"/>
    <property type="evidence" value="ECO:0007669"/>
    <property type="project" value="TreeGrafter"/>
</dbReference>
<proteinExistence type="inferred from homology"/>
<evidence type="ECO:0000313" key="7">
    <source>
        <dbReference type="EMBL" id="HIQ78303.1"/>
    </source>
</evidence>
<dbReference type="Gene3D" id="3.55.30.10">
    <property type="entry name" value="Hsp33 domain"/>
    <property type="match status" value="1"/>
</dbReference>
<dbReference type="SUPFAM" id="SSF64397">
    <property type="entry name" value="Hsp33 domain"/>
    <property type="match status" value="1"/>
</dbReference>
<comment type="PTM">
    <text evidence="6">Under oxidizing conditions two disulfide bonds are formed involving the reactive cysteines. Under reducing conditions zinc is bound to the reactive cysteines and the protein is inactive.</text>
</comment>
<sequence length="290" mass="30745">MDEIIRAVTGDGYVKISCISARGVVQRAREIHGLAPTAAAALGRTLCAASMLGELMKEDDASLTIRVNGGGPIGSVIAVSDSDGCVRGYVDEPRTDLPLRPDGKLDVGGAVGTDGMLTVSRDIGLKEPYVGSVELVSGEIAEDLASYMVESEQIPAAVGLGVLVDTDTSIKAAGGYIVQLMPGAPDKLITRLEDNIFMMDQLTTILSEDGLDEVAAQVLRGMEPETLERIPVSYRCSCSRERVSAALESCGADELRRMAQDGKPIEVTCQFCDKIYSFTPEELLALAAKE</sequence>
<dbReference type="HAMAP" id="MF_00117">
    <property type="entry name" value="HslO"/>
    <property type="match status" value="1"/>
</dbReference>
<keyword evidence="2 6" id="KW-0862">Zinc</keyword>
<dbReference type="GO" id="GO:0044183">
    <property type="term" value="F:protein folding chaperone"/>
    <property type="evidence" value="ECO:0007669"/>
    <property type="project" value="TreeGrafter"/>
</dbReference>
<keyword evidence="3 6" id="KW-1015">Disulfide bond</keyword>
<keyword evidence="1 6" id="KW-0963">Cytoplasm</keyword>
<evidence type="ECO:0000256" key="1">
    <source>
        <dbReference type="ARBA" id="ARBA00022490"/>
    </source>
</evidence>
<comment type="function">
    <text evidence="6">Redox regulated molecular chaperone. Protects both thermally unfolding and oxidatively damaged proteins from irreversible aggregation. Plays an important role in the bacterial defense system toward oxidative stress.</text>
</comment>
<comment type="similarity">
    <text evidence="6">Belongs to the HSP33 family.</text>
</comment>
<dbReference type="AlphaFoldDB" id="A0A9D0ZCY2"/>
<dbReference type="Gene3D" id="3.90.1280.10">
    <property type="entry name" value="HSP33 redox switch-like"/>
    <property type="match status" value="1"/>
</dbReference>
<evidence type="ECO:0000256" key="3">
    <source>
        <dbReference type="ARBA" id="ARBA00023157"/>
    </source>
</evidence>
<evidence type="ECO:0000256" key="2">
    <source>
        <dbReference type="ARBA" id="ARBA00022833"/>
    </source>
</evidence>
<evidence type="ECO:0000256" key="4">
    <source>
        <dbReference type="ARBA" id="ARBA00023186"/>
    </source>
</evidence>
<keyword evidence="5 6" id="KW-0676">Redox-active center</keyword>
<feature type="disulfide bond" description="Redox-active" evidence="6">
    <location>
        <begin position="236"/>
        <end position="238"/>
    </location>
</feature>
<dbReference type="Pfam" id="PF01430">
    <property type="entry name" value="HSP33"/>
    <property type="match status" value="1"/>
</dbReference>
<dbReference type="PANTHER" id="PTHR30111:SF1">
    <property type="entry name" value="33 KDA CHAPERONIN"/>
    <property type="match status" value="1"/>
</dbReference>